<evidence type="ECO:0000313" key="4">
    <source>
        <dbReference type="Proteomes" id="UP001633002"/>
    </source>
</evidence>
<name>A0ABD3I243_9MARC</name>
<dbReference type="Pfam" id="PF13960">
    <property type="entry name" value="DUF4218"/>
    <property type="match status" value="1"/>
</dbReference>
<organism evidence="3 4">
    <name type="scientific">Riccia sorocarpa</name>
    <dbReference type="NCBI Taxonomy" id="122646"/>
    <lineage>
        <taxon>Eukaryota</taxon>
        <taxon>Viridiplantae</taxon>
        <taxon>Streptophyta</taxon>
        <taxon>Embryophyta</taxon>
        <taxon>Marchantiophyta</taxon>
        <taxon>Marchantiopsida</taxon>
        <taxon>Marchantiidae</taxon>
        <taxon>Marchantiales</taxon>
        <taxon>Ricciaceae</taxon>
        <taxon>Riccia</taxon>
    </lineage>
</organism>
<accession>A0ABD3I243</accession>
<dbReference type="Pfam" id="PF02992">
    <property type="entry name" value="Transposase_21"/>
    <property type="match status" value="1"/>
</dbReference>
<comment type="caution">
    <text evidence="3">The sequence shown here is derived from an EMBL/GenBank/DDBJ whole genome shotgun (WGS) entry which is preliminary data.</text>
</comment>
<dbReference type="InterPro" id="IPR025452">
    <property type="entry name" value="DUF4218"/>
</dbReference>
<dbReference type="Proteomes" id="UP001633002">
    <property type="component" value="Unassembled WGS sequence"/>
</dbReference>
<dbReference type="PANTHER" id="PTHR48258">
    <property type="entry name" value="DUF4218 DOMAIN-CONTAINING PROTEIN-RELATED"/>
    <property type="match status" value="1"/>
</dbReference>
<evidence type="ECO:0000313" key="3">
    <source>
        <dbReference type="EMBL" id="KAL3697321.1"/>
    </source>
</evidence>
<protein>
    <recommendedName>
        <fullName evidence="2">DUF4218 domain-containing protein</fullName>
    </recommendedName>
</protein>
<reference evidence="3 4" key="1">
    <citation type="submission" date="2024-09" db="EMBL/GenBank/DDBJ databases">
        <title>Chromosome-scale assembly of Riccia sorocarpa.</title>
        <authorList>
            <person name="Paukszto L."/>
        </authorList>
    </citation>
    <scope>NUCLEOTIDE SEQUENCE [LARGE SCALE GENOMIC DNA]</scope>
    <source>
        <strain evidence="3">LP-2024</strain>
        <tissue evidence="3">Aerial parts of the thallus</tissue>
    </source>
</reference>
<evidence type="ECO:0000259" key="2">
    <source>
        <dbReference type="Pfam" id="PF13960"/>
    </source>
</evidence>
<gene>
    <name evidence="3" type="ORF">R1sor_011397</name>
</gene>
<dbReference type="InterPro" id="IPR004242">
    <property type="entry name" value="Transposase_21"/>
</dbReference>
<keyword evidence="4" id="KW-1185">Reference proteome</keyword>
<feature type="region of interest" description="Disordered" evidence="1">
    <location>
        <begin position="111"/>
        <end position="131"/>
    </location>
</feature>
<feature type="compositionally biased region" description="Basic and acidic residues" evidence="1">
    <location>
        <begin position="111"/>
        <end position="127"/>
    </location>
</feature>
<sequence length="1447" mass="166385">MARLPLDNATRKGHRDMKLLRREINDAKRAGKKIMKCPCKDCENGRSILLRNVQGHLLKHGRFSPTRIWRNRDVRDWDSLDSEYVQDVRNDTRADGRDRAVRHGFVFDSNEDRYSHTSHSEDARDEQCSTPTSFDQGIDIQGMLSEAFAACDSLRAEPNNASEAQESKGLEDLEQPFQTGVDEEQAGNPGQTDVDELEALRDACAPLYQGASISKLSFIIVLFNIFATHGCPNIALDEMISFLRKTVLPKGNSCPASRAQAKQIMGKLGLSYTSIDACPAGCVLFRREHEHLSQCPVCGQNRFKQVGKRAVPLRVLRHFPLLPRMKRMFQCKEIAKLMRWSNENKSSDGLVRHTADSKQGKAIDQKWPEFAMDARNVRFGLALDGVNPFSDKSTVWSSWPVLLFNYNLPPWLISKKFFIHMCLLVSGPQSITTKNVDVFLAPVYSEYAKLLHKPLFMGHRRYLLIGHSYRQRRNAQHFNNEAENGHPPPRFTAEEVAEWASKKIFYERTHRGDDPAKQSGVKRYSILFTLPYWNSLLIRHVLDVMHCEKNLAANLLKTLFGEKDSVKTRRDMEVKGIRPYLWLRPNPRKPSVIVKPKAPFVLTTQEQKIFTKRMMDLKVPTGYSATWKKHILKKKLGCMKSHDYHILMQQVLPYCLRGLMSNDISMVVLRLCKLFRHLCVKVWNPSDYSSLREEAAITMCLLEMHFPPSFFDIMTHLVVHLVEELDICGPVATRWMYPVERYLGHRKRSVRSSARPQACMAEGYIMEEALGFTAEYMTQFEPIRVGVWDQEEEEGVSNEVLEGKNSTRILTERKRDLAHRYVLENTTCMQQYVSEYEQLRSEGRLEAEVSMERWITDRVHHSADAISDNLVLNLAYKPSFRAVTCCKLKSYGNHYRVDVDGNRGYTTYDSGVATLYLEDSDDGEHKKGSVAYLGVVKEILELDYGHVDVPVILMKCDWVVADWSRNRGTMKVDSQGFLVANFRRMLPPESDPFVFPSQIEQVFFGDADDFPGWKVVLRKESRTRRVVDERTELDGWENNRCQGLMPPLELSTTMPVADLTQAQPLSREDTLRVGLHLNNRAEDEGTSTDSGALMAEIWDSETMHPVPLLLEEVADYKSYVDSFLRPLVGHSQPLGFRFSMANNVPIYRYQWKVDGPWVPDTGSTLWKKVDGQFRFPMGEPRALKLPGSHPRISEVSPFIDNLTSHLQDTFRDPTSVGYRRYNLVISYWKKVKEQLESIQPLQDENLRMGFWPQTNHGIGFTLAQRQQEATRDGPEDGIIVVDELQQELHQENNPMLQPYVGDPANRPKRSFIPLEDITEGKFVILRPNDAFETEIPRMIWLGRAMGAVVREIDDEHHGQFLVEWWRPKHRKSNATNKERYLNVLAGLKDWEKDPGYFTPEWINATAVVYSWKYRSKEGVPQNARLNPLAKAAVESHFQQLDKENDDL</sequence>
<dbReference type="EMBL" id="JBJQOH010000002">
    <property type="protein sequence ID" value="KAL3697321.1"/>
    <property type="molecule type" value="Genomic_DNA"/>
</dbReference>
<feature type="domain" description="DUF4218" evidence="2">
    <location>
        <begin position="678"/>
        <end position="781"/>
    </location>
</feature>
<evidence type="ECO:0000256" key="1">
    <source>
        <dbReference type="SAM" id="MobiDB-lite"/>
    </source>
</evidence>
<proteinExistence type="predicted"/>